<dbReference type="AlphaFoldDB" id="A0A0G4AQD7"/>
<feature type="transmembrane region" description="Helical" evidence="1">
    <location>
        <begin position="23"/>
        <end position="45"/>
    </location>
</feature>
<accession>A0A0G4AQD7</accession>
<reference evidence="2 3" key="1">
    <citation type="journal article" date="2015" name="Nature">
        <title>rRNA introns, odd ribosomes, and small enigmatic genomes across a large radiation of phyla.</title>
        <authorList>
            <person name="Brown C.T."/>
            <person name="Hug L.A."/>
            <person name="Thomas B.C."/>
            <person name="Sharon I."/>
            <person name="Castelle C.J."/>
            <person name="Singh A."/>
            <person name="Wilkins M.J."/>
            <person name="Williams K.H."/>
            <person name="Banfield J.F."/>
        </authorList>
    </citation>
    <scope>NUCLEOTIDE SEQUENCE [LARGE SCALE GENOMIC DNA]</scope>
</reference>
<organism evidence="2 3">
    <name type="scientific">Candidatus Wolfebacteria bacterium GW2011_GWB1_47_1</name>
    <dbReference type="NCBI Taxonomy" id="1619007"/>
    <lineage>
        <taxon>Bacteria</taxon>
        <taxon>Candidatus Wolfeibacteriota</taxon>
    </lineage>
</organism>
<evidence type="ECO:0000313" key="3">
    <source>
        <dbReference type="Proteomes" id="UP000035656"/>
    </source>
</evidence>
<proteinExistence type="predicted"/>
<keyword evidence="1" id="KW-0812">Transmembrane</keyword>
<evidence type="ECO:0000313" key="2">
    <source>
        <dbReference type="EMBL" id="AKM77886.1"/>
    </source>
</evidence>
<sequence>MPSDSYKTTIINTLTMESKKLQIITLVLALLSFVGVIAMSGVIYMKLLRNDGEGKVNEIASEPINRKGFIGLPESESINTRGGKKIFSLRGQISTGNDNPYQLSSTEGGDLVTVAIDETTKIYKVVPSGEEGKAPDVIEVPFEAFSIGSLDEIYLVSYETPGDSIAFDKSVASSLSIHINP</sequence>
<dbReference type="KEGG" id="pwo:UX70_C0001G0150"/>
<dbReference type="Proteomes" id="UP000035656">
    <property type="component" value="Chromosome"/>
</dbReference>
<keyword evidence="1" id="KW-0472">Membrane</keyword>
<name>A0A0G4AQD7_9BACT</name>
<dbReference type="EMBL" id="CP011209">
    <property type="protein sequence ID" value="AKM77886.1"/>
    <property type="molecule type" value="Genomic_DNA"/>
</dbReference>
<evidence type="ECO:0000256" key="1">
    <source>
        <dbReference type="SAM" id="Phobius"/>
    </source>
</evidence>
<gene>
    <name evidence="2" type="ORF">UX70_C0001G0150</name>
</gene>
<protein>
    <submittedName>
        <fullName evidence="2">Uncharacterized protein</fullName>
    </submittedName>
</protein>
<keyword evidence="1" id="KW-1133">Transmembrane helix</keyword>
<dbReference type="STRING" id="1619007.UX70_C0001G0150"/>